<protein>
    <submittedName>
        <fullName evidence="3">Uncharacterized protein</fullName>
    </submittedName>
</protein>
<sequence>MFFLLLVIMVVGDPYGSTILINNIDAGNPLRMNPNDYTSTALIPFKVLGTENYSVMKLALQAKNKIAFVDWSCLKTAYMSKLESTYDKVDGSVIFNLLNKINCVKQGGNSVADYYHSYQSVRSALLTRDPLSEVKDAYTTVSREESYRAIPESSNVVDSKLNDTSFVVKSFTNNNRKSNNNVNTKGHTTANGNKGPNPNLLTVLFDLVDSFEKSEKLTFVDFSCAKRLRLTVHRVSYEKLLSLINETPTESVHANLVGGHPNGTLATISHVGILKLTNNVVLCDVLIGHGYCVDLKRETFLGIRSESGGMYLFNMDMDRLLAIVPRSSIEVEDRCITSSTSNPVLHEKTKHFDVDVHVVREKVKAEAQAEYTESWDQINLCSSSEFDEGVLIATFRDRAKLMKSELKLAIHPTRISECGYPKQVTLR</sequence>
<organism evidence="3">
    <name type="scientific">Tanacetum cinerariifolium</name>
    <name type="common">Dalmatian daisy</name>
    <name type="synonym">Chrysanthemum cinerariifolium</name>
    <dbReference type="NCBI Taxonomy" id="118510"/>
    <lineage>
        <taxon>Eukaryota</taxon>
        <taxon>Viridiplantae</taxon>
        <taxon>Streptophyta</taxon>
        <taxon>Embryophyta</taxon>
        <taxon>Tracheophyta</taxon>
        <taxon>Spermatophyta</taxon>
        <taxon>Magnoliopsida</taxon>
        <taxon>eudicotyledons</taxon>
        <taxon>Gunneridae</taxon>
        <taxon>Pentapetalae</taxon>
        <taxon>asterids</taxon>
        <taxon>campanulids</taxon>
        <taxon>Asterales</taxon>
        <taxon>Asteraceae</taxon>
        <taxon>Asteroideae</taxon>
        <taxon>Anthemideae</taxon>
        <taxon>Anthemidinae</taxon>
        <taxon>Tanacetum</taxon>
    </lineage>
</organism>
<comment type="caution">
    <text evidence="3">The sequence shown here is derived from an EMBL/GenBank/DDBJ whole genome shotgun (WGS) entry which is preliminary data.</text>
</comment>
<evidence type="ECO:0000256" key="2">
    <source>
        <dbReference type="SAM" id="SignalP"/>
    </source>
</evidence>
<evidence type="ECO:0000313" key="3">
    <source>
        <dbReference type="EMBL" id="GEU30826.1"/>
    </source>
</evidence>
<dbReference type="PANTHER" id="PTHR34222:SF100">
    <property type="entry name" value="CCHC-TYPE DOMAIN-CONTAINING PROTEIN"/>
    <property type="match status" value="1"/>
</dbReference>
<feature type="signal peptide" evidence="2">
    <location>
        <begin position="1"/>
        <end position="18"/>
    </location>
</feature>
<accession>A0A6L2J210</accession>
<dbReference type="AlphaFoldDB" id="A0A6L2J210"/>
<gene>
    <name evidence="3" type="ORF">Tci_002804</name>
</gene>
<feature type="chain" id="PRO_5026757129" evidence="2">
    <location>
        <begin position="19"/>
        <end position="427"/>
    </location>
</feature>
<keyword evidence="2" id="KW-0732">Signal</keyword>
<dbReference type="PANTHER" id="PTHR34222">
    <property type="entry name" value="GAG_PRE-INTEGRS DOMAIN-CONTAINING PROTEIN"/>
    <property type="match status" value="1"/>
</dbReference>
<proteinExistence type="predicted"/>
<reference evidence="3" key="1">
    <citation type="journal article" date="2019" name="Sci. Rep.">
        <title>Draft genome of Tanacetum cinerariifolium, the natural source of mosquito coil.</title>
        <authorList>
            <person name="Yamashiro T."/>
            <person name="Shiraishi A."/>
            <person name="Satake H."/>
            <person name="Nakayama K."/>
        </authorList>
    </citation>
    <scope>NUCLEOTIDE SEQUENCE</scope>
</reference>
<evidence type="ECO:0000256" key="1">
    <source>
        <dbReference type="SAM" id="MobiDB-lite"/>
    </source>
</evidence>
<feature type="compositionally biased region" description="Low complexity" evidence="1">
    <location>
        <begin position="173"/>
        <end position="183"/>
    </location>
</feature>
<name>A0A6L2J210_TANCI</name>
<feature type="compositionally biased region" description="Polar residues" evidence="1">
    <location>
        <begin position="184"/>
        <end position="193"/>
    </location>
</feature>
<feature type="region of interest" description="Disordered" evidence="1">
    <location>
        <begin position="172"/>
        <end position="193"/>
    </location>
</feature>
<dbReference type="EMBL" id="BKCJ010000192">
    <property type="protein sequence ID" value="GEU30826.1"/>
    <property type="molecule type" value="Genomic_DNA"/>
</dbReference>